<evidence type="ECO:0000313" key="6">
    <source>
        <dbReference type="Proteomes" id="UP000032232"/>
    </source>
</evidence>
<dbReference type="InterPro" id="IPR050465">
    <property type="entry name" value="UPF0194_transport"/>
</dbReference>
<dbReference type="OrthoDB" id="9791520at2"/>
<evidence type="ECO:0000256" key="3">
    <source>
        <dbReference type="SAM" id="Coils"/>
    </source>
</evidence>
<dbReference type="InterPro" id="IPR058637">
    <property type="entry name" value="YknX-like_C"/>
</dbReference>
<dbReference type="PANTHER" id="PTHR32347">
    <property type="entry name" value="EFFLUX SYSTEM COMPONENT YKNX-RELATED"/>
    <property type="match status" value="1"/>
</dbReference>
<accession>A0A0D1EEM6</accession>
<dbReference type="PATRIC" id="fig|935700.4.peg.4037"/>
<dbReference type="GO" id="GO:0030313">
    <property type="term" value="C:cell envelope"/>
    <property type="evidence" value="ECO:0007669"/>
    <property type="project" value="UniProtKB-SubCell"/>
</dbReference>
<dbReference type="Gene3D" id="2.40.420.20">
    <property type="match status" value="1"/>
</dbReference>
<dbReference type="Pfam" id="PF25989">
    <property type="entry name" value="YknX_C"/>
    <property type="match status" value="1"/>
</dbReference>
<dbReference type="STRING" id="935700.jaqu_39150"/>
<reference evidence="5 6" key="1">
    <citation type="submission" date="2015-02" db="EMBL/GenBank/DDBJ databases">
        <title>Genome Sequence of Jannaschia aquimarina DSM28248, a member of the Roseobacter clade.</title>
        <authorList>
            <person name="Voget S."/>
            <person name="Daniel R."/>
        </authorList>
    </citation>
    <scope>NUCLEOTIDE SEQUENCE [LARGE SCALE GENOMIC DNA]</scope>
    <source>
        <strain evidence="5 6">GSW-M26</strain>
    </source>
</reference>
<evidence type="ECO:0000259" key="4">
    <source>
        <dbReference type="Pfam" id="PF25989"/>
    </source>
</evidence>
<dbReference type="AlphaFoldDB" id="A0A0D1EEM6"/>
<proteinExistence type="predicted"/>
<evidence type="ECO:0000256" key="1">
    <source>
        <dbReference type="ARBA" id="ARBA00004196"/>
    </source>
</evidence>
<protein>
    <submittedName>
        <fullName evidence="5">MacA protein</fullName>
    </submittedName>
</protein>
<evidence type="ECO:0000256" key="2">
    <source>
        <dbReference type="ARBA" id="ARBA00023054"/>
    </source>
</evidence>
<comment type="caution">
    <text evidence="5">The sequence shown here is derived from an EMBL/GenBank/DDBJ whole genome shotgun (WGS) entry which is preliminary data.</text>
</comment>
<keyword evidence="2 3" id="KW-0175">Coiled coil</keyword>
<feature type="coiled-coil region" evidence="3">
    <location>
        <begin position="102"/>
        <end position="174"/>
    </location>
</feature>
<sequence>MPTLRTILLGLIAIAIAGALSVVTFRTEPSPVDLHVLERGPMEVTVNADGIVRVREVYEVAAPVAGIARRAPVRLGDRVVAGQTVVAEVVPANAPILDARSRAEAEATLHEAEAALAAAIAEIAAAEEEEAFARTQNDRISRMVDRGLSPLTALEEAARRLASAEAALRAAVSRRDMAGGSVERARAALSDPQDGTGTCCRTILAPIDGVVLRVDTLSERPVQPGTLLLAIGDPTDLEISADLLSSDAVRLPPDAEAWVERWGGETALRARLRRVDPVARTDVSALGIEEQRVDAIFDFVSPSDERPGLGDGYGVLLRIVLWRSDDVLRLPLSAAFRMNGDWAVFVEEDGVARIRAVTLGRIGEDVAEVTSGLEPGIRVILHPGDGIEGGTPIAQR</sequence>
<name>A0A0D1EEM6_9RHOB</name>
<dbReference type="RefSeq" id="WP_043920662.1">
    <property type="nucleotide sequence ID" value="NZ_FZPF01000003.1"/>
</dbReference>
<keyword evidence="6" id="KW-1185">Reference proteome</keyword>
<dbReference type="Gene3D" id="1.10.287.470">
    <property type="entry name" value="Helix hairpin bin"/>
    <property type="match status" value="1"/>
</dbReference>
<gene>
    <name evidence="5" type="primary">macA</name>
    <name evidence="5" type="ORF">jaqu_39150</name>
</gene>
<dbReference type="EMBL" id="JYFE01000080">
    <property type="protein sequence ID" value="KIT14325.1"/>
    <property type="molecule type" value="Genomic_DNA"/>
</dbReference>
<feature type="domain" description="YknX-like C-terminal permuted SH3-like" evidence="4">
    <location>
        <begin position="327"/>
        <end position="394"/>
    </location>
</feature>
<dbReference type="PANTHER" id="PTHR32347:SF29">
    <property type="entry name" value="UPF0194 MEMBRANE PROTEIN YBHG"/>
    <property type="match status" value="1"/>
</dbReference>
<dbReference type="Proteomes" id="UP000032232">
    <property type="component" value="Unassembled WGS sequence"/>
</dbReference>
<evidence type="ECO:0000313" key="5">
    <source>
        <dbReference type="EMBL" id="KIT14325.1"/>
    </source>
</evidence>
<comment type="subcellular location">
    <subcellularLocation>
        <location evidence="1">Cell envelope</location>
    </subcellularLocation>
</comment>
<organism evidence="5 6">
    <name type="scientific">Jannaschia aquimarina</name>
    <dbReference type="NCBI Taxonomy" id="935700"/>
    <lineage>
        <taxon>Bacteria</taxon>
        <taxon>Pseudomonadati</taxon>
        <taxon>Pseudomonadota</taxon>
        <taxon>Alphaproteobacteria</taxon>
        <taxon>Rhodobacterales</taxon>
        <taxon>Roseobacteraceae</taxon>
        <taxon>Jannaschia</taxon>
    </lineage>
</organism>
<dbReference type="Gene3D" id="2.40.50.100">
    <property type="match status" value="1"/>
</dbReference>